<name>A0ABW2V1J1_9BACL</name>
<keyword evidence="3" id="KW-1185">Reference proteome</keyword>
<dbReference type="GO" id="GO:0003677">
    <property type="term" value="F:DNA binding"/>
    <property type="evidence" value="ECO:0007669"/>
    <property type="project" value="UniProtKB-KW"/>
</dbReference>
<gene>
    <name evidence="2" type="ORF">ACFQWB_03890</name>
</gene>
<dbReference type="Pfam" id="PF04397">
    <property type="entry name" value="LytTR"/>
    <property type="match status" value="1"/>
</dbReference>
<protein>
    <submittedName>
        <fullName evidence="2">LytTR family transcriptional regulator DNA-binding domain-containing protein</fullName>
    </submittedName>
</protein>
<accession>A0ABW2V1J1</accession>
<organism evidence="2 3">
    <name type="scientific">Paenibacillus thermoaerophilus</name>
    <dbReference type="NCBI Taxonomy" id="1215385"/>
    <lineage>
        <taxon>Bacteria</taxon>
        <taxon>Bacillati</taxon>
        <taxon>Bacillota</taxon>
        <taxon>Bacilli</taxon>
        <taxon>Bacillales</taxon>
        <taxon>Paenibacillaceae</taxon>
        <taxon>Paenibacillus</taxon>
    </lineage>
</organism>
<comment type="caution">
    <text evidence="2">The sequence shown here is derived from an EMBL/GenBank/DDBJ whole genome shotgun (WGS) entry which is preliminary data.</text>
</comment>
<dbReference type="Gene3D" id="2.40.50.1020">
    <property type="entry name" value="LytTr DNA-binding domain"/>
    <property type="match status" value="1"/>
</dbReference>
<keyword evidence="2" id="KW-0238">DNA-binding</keyword>
<reference evidence="3" key="1">
    <citation type="journal article" date="2019" name="Int. J. Syst. Evol. Microbiol.">
        <title>The Global Catalogue of Microorganisms (GCM) 10K type strain sequencing project: providing services to taxonomists for standard genome sequencing and annotation.</title>
        <authorList>
            <consortium name="The Broad Institute Genomics Platform"/>
            <consortium name="The Broad Institute Genome Sequencing Center for Infectious Disease"/>
            <person name="Wu L."/>
            <person name="Ma J."/>
        </authorList>
    </citation>
    <scope>NUCLEOTIDE SEQUENCE [LARGE SCALE GENOMIC DNA]</scope>
    <source>
        <strain evidence="3">JCM 18657</strain>
    </source>
</reference>
<sequence>MKFPVTRDRNNETEYVMLDAEDVLYIHLEDRTVVFHTHEGKFYLLDTLSALAKHMEALGFRKLDRVNLVNVKKITQFDDEQGKVYFDATVDKNSDFATVSFVNKNTYRKEILHWVEKNSKK</sequence>
<dbReference type="InterPro" id="IPR007492">
    <property type="entry name" value="LytTR_DNA-bd_dom"/>
</dbReference>
<dbReference type="Proteomes" id="UP001596528">
    <property type="component" value="Unassembled WGS sequence"/>
</dbReference>
<evidence type="ECO:0000259" key="1">
    <source>
        <dbReference type="Pfam" id="PF04397"/>
    </source>
</evidence>
<evidence type="ECO:0000313" key="2">
    <source>
        <dbReference type="EMBL" id="MFC7749088.1"/>
    </source>
</evidence>
<feature type="domain" description="HTH LytTR-type" evidence="1">
    <location>
        <begin position="15"/>
        <end position="87"/>
    </location>
</feature>
<proteinExistence type="predicted"/>
<dbReference type="EMBL" id="JBHTGQ010000009">
    <property type="protein sequence ID" value="MFC7749088.1"/>
    <property type="molecule type" value="Genomic_DNA"/>
</dbReference>
<evidence type="ECO:0000313" key="3">
    <source>
        <dbReference type="Proteomes" id="UP001596528"/>
    </source>
</evidence>
<dbReference type="RefSeq" id="WP_138789363.1">
    <property type="nucleotide sequence ID" value="NZ_JBHTGQ010000009.1"/>
</dbReference>